<feature type="region of interest" description="Disordered" evidence="3">
    <location>
        <begin position="1"/>
        <end position="24"/>
    </location>
</feature>
<feature type="transmembrane region" description="Helical" evidence="4">
    <location>
        <begin position="187"/>
        <end position="211"/>
    </location>
</feature>
<feature type="transmembrane region" description="Helical" evidence="4">
    <location>
        <begin position="28"/>
        <end position="49"/>
    </location>
</feature>
<organism evidence="5 6">
    <name type="scientific">Lophiostoma macrostomum CBS 122681</name>
    <dbReference type="NCBI Taxonomy" id="1314788"/>
    <lineage>
        <taxon>Eukaryota</taxon>
        <taxon>Fungi</taxon>
        <taxon>Dikarya</taxon>
        <taxon>Ascomycota</taxon>
        <taxon>Pezizomycotina</taxon>
        <taxon>Dothideomycetes</taxon>
        <taxon>Pleosporomycetidae</taxon>
        <taxon>Pleosporales</taxon>
        <taxon>Lophiostomataceae</taxon>
        <taxon>Lophiostoma</taxon>
    </lineage>
</organism>
<dbReference type="InterPro" id="IPR011701">
    <property type="entry name" value="MFS"/>
</dbReference>
<sequence>MDISPAKEVEDNNSLSTDTTEGRGGTKAWLTVFGSSLVYFSTFGIINSFGFFQELYQDDYLPATSPTTIAFIGTLQITLMNVLAAPAGSLFDNYGFKFLYLCSGLGGSCALVALSFSKPQILWQLFVIQGVLLGTFIAFGAQPALVIVVQHFVRRRALTMGLVAAAGSGGGFCFPLIFARLAPHIGFAWTLRVVAAIFLFIRSCFVVAFYVSSTNAPEEPNANNSALLDFEGFRDITYSVTALGAFIARYNTLAHRFQGSYCTSANPHSSAKDYLLPLMNAASLTGRILGGLTADTTSATDVVYPMTISSGLQCLALWLVSDNIGILVAFVILYGFCSGVFIALLPVIVANVSPSNRLGGRIGAFYSVLAIAQLIGAPIAGSLIGPGEGYARLIIFAGTTLIVGGLIIFASKYAS</sequence>
<feature type="transmembrane region" description="Helical" evidence="4">
    <location>
        <begin position="326"/>
        <end position="352"/>
    </location>
</feature>
<feature type="transmembrane region" description="Helical" evidence="4">
    <location>
        <begin position="98"/>
        <end position="116"/>
    </location>
</feature>
<dbReference type="AlphaFoldDB" id="A0A6A6T6D4"/>
<protein>
    <submittedName>
        <fullName evidence="5">MFS general substrate transporter</fullName>
    </submittedName>
</protein>
<dbReference type="InterPro" id="IPR050327">
    <property type="entry name" value="Proton-linked_MCT"/>
</dbReference>
<feature type="transmembrane region" description="Helical" evidence="4">
    <location>
        <begin position="161"/>
        <end position="181"/>
    </location>
</feature>
<dbReference type="Pfam" id="PF07690">
    <property type="entry name" value="MFS_1"/>
    <property type="match status" value="1"/>
</dbReference>
<feature type="transmembrane region" description="Helical" evidence="4">
    <location>
        <begin position="122"/>
        <end position="149"/>
    </location>
</feature>
<dbReference type="Proteomes" id="UP000799324">
    <property type="component" value="Unassembled WGS sequence"/>
</dbReference>
<dbReference type="GO" id="GO:0022857">
    <property type="term" value="F:transmembrane transporter activity"/>
    <property type="evidence" value="ECO:0007669"/>
    <property type="project" value="InterPro"/>
</dbReference>
<keyword evidence="4" id="KW-0812">Transmembrane</keyword>
<comment type="similarity">
    <text evidence="2">Belongs to the major facilitator superfamily. Monocarboxylate porter (TC 2.A.1.13) family.</text>
</comment>
<evidence type="ECO:0000313" key="5">
    <source>
        <dbReference type="EMBL" id="KAF2655589.1"/>
    </source>
</evidence>
<evidence type="ECO:0000313" key="6">
    <source>
        <dbReference type="Proteomes" id="UP000799324"/>
    </source>
</evidence>
<evidence type="ECO:0000256" key="1">
    <source>
        <dbReference type="ARBA" id="ARBA00004141"/>
    </source>
</evidence>
<feature type="non-terminal residue" evidence="5">
    <location>
        <position position="415"/>
    </location>
</feature>
<dbReference type="GO" id="GO:0016020">
    <property type="term" value="C:membrane"/>
    <property type="evidence" value="ECO:0007669"/>
    <property type="project" value="UniProtKB-SubCell"/>
</dbReference>
<name>A0A6A6T6D4_9PLEO</name>
<comment type="subcellular location">
    <subcellularLocation>
        <location evidence="1">Membrane</location>
        <topology evidence="1">Multi-pass membrane protein</topology>
    </subcellularLocation>
</comment>
<keyword evidence="4" id="KW-1133">Transmembrane helix</keyword>
<evidence type="ECO:0000256" key="3">
    <source>
        <dbReference type="SAM" id="MobiDB-lite"/>
    </source>
</evidence>
<dbReference type="PANTHER" id="PTHR11360:SF281">
    <property type="entry name" value="ASPYRIDONES EFFLUX PROTEIN APDF-RELATED"/>
    <property type="match status" value="1"/>
</dbReference>
<feature type="transmembrane region" description="Helical" evidence="4">
    <location>
        <begin position="390"/>
        <end position="410"/>
    </location>
</feature>
<keyword evidence="4" id="KW-0472">Membrane</keyword>
<feature type="compositionally biased region" description="Basic and acidic residues" evidence="3">
    <location>
        <begin position="1"/>
        <end position="10"/>
    </location>
</feature>
<dbReference type="EMBL" id="MU004347">
    <property type="protein sequence ID" value="KAF2655589.1"/>
    <property type="molecule type" value="Genomic_DNA"/>
</dbReference>
<accession>A0A6A6T6D4</accession>
<feature type="transmembrane region" description="Helical" evidence="4">
    <location>
        <begin position="69"/>
        <end position="91"/>
    </location>
</feature>
<evidence type="ECO:0000256" key="2">
    <source>
        <dbReference type="ARBA" id="ARBA00006727"/>
    </source>
</evidence>
<dbReference type="InterPro" id="IPR036259">
    <property type="entry name" value="MFS_trans_sf"/>
</dbReference>
<dbReference type="SUPFAM" id="SSF103473">
    <property type="entry name" value="MFS general substrate transporter"/>
    <property type="match status" value="1"/>
</dbReference>
<dbReference type="OrthoDB" id="6509908at2759"/>
<gene>
    <name evidence="5" type="ORF">K491DRAFT_658085</name>
</gene>
<reference evidence="5" key="1">
    <citation type="journal article" date="2020" name="Stud. Mycol.">
        <title>101 Dothideomycetes genomes: a test case for predicting lifestyles and emergence of pathogens.</title>
        <authorList>
            <person name="Haridas S."/>
            <person name="Albert R."/>
            <person name="Binder M."/>
            <person name="Bloem J."/>
            <person name="Labutti K."/>
            <person name="Salamov A."/>
            <person name="Andreopoulos B."/>
            <person name="Baker S."/>
            <person name="Barry K."/>
            <person name="Bills G."/>
            <person name="Bluhm B."/>
            <person name="Cannon C."/>
            <person name="Castanera R."/>
            <person name="Culley D."/>
            <person name="Daum C."/>
            <person name="Ezra D."/>
            <person name="Gonzalez J."/>
            <person name="Henrissat B."/>
            <person name="Kuo A."/>
            <person name="Liang C."/>
            <person name="Lipzen A."/>
            <person name="Lutzoni F."/>
            <person name="Magnuson J."/>
            <person name="Mondo S."/>
            <person name="Nolan M."/>
            <person name="Ohm R."/>
            <person name="Pangilinan J."/>
            <person name="Park H.-J."/>
            <person name="Ramirez L."/>
            <person name="Alfaro M."/>
            <person name="Sun H."/>
            <person name="Tritt A."/>
            <person name="Yoshinaga Y."/>
            <person name="Zwiers L.-H."/>
            <person name="Turgeon B."/>
            <person name="Goodwin S."/>
            <person name="Spatafora J."/>
            <person name="Crous P."/>
            <person name="Grigoriev I."/>
        </authorList>
    </citation>
    <scope>NUCLEOTIDE SEQUENCE</scope>
    <source>
        <strain evidence="5">CBS 122681</strain>
    </source>
</reference>
<dbReference type="Gene3D" id="1.20.1250.20">
    <property type="entry name" value="MFS general substrate transporter like domains"/>
    <property type="match status" value="2"/>
</dbReference>
<keyword evidence="6" id="KW-1185">Reference proteome</keyword>
<evidence type="ECO:0000256" key="4">
    <source>
        <dbReference type="SAM" id="Phobius"/>
    </source>
</evidence>
<proteinExistence type="inferred from homology"/>
<dbReference type="PANTHER" id="PTHR11360">
    <property type="entry name" value="MONOCARBOXYLATE TRANSPORTER"/>
    <property type="match status" value="1"/>
</dbReference>
<feature type="transmembrane region" description="Helical" evidence="4">
    <location>
        <begin position="364"/>
        <end position="384"/>
    </location>
</feature>